<dbReference type="RefSeq" id="WP_183124028.1">
    <property type="nucleotide sequence ID" value="NZ_JACJHR010000016.1"/>
</dbReference>
<name>A0A8E1VXL7_9PSEU</name>
<dbReference type="AlphaFoldDB" id="A0A8E1VXL7"/>
<reference evidence="1 2" key="1">
    <citation type="submission" date="2020-08" db="EMBL/GenBank/DDBJ databases">
        <title>Amycolatopsis echigonensis JCM 21831.</title>
        <authorList>
            <person name="Tedsree N."/>
            <person name="Kuncharoen N."/>
            <person name="Likhitwitayawuid K."/>
            <person name="Tanasupawat S."/>
        </authorList>
    </citation>
    <scope>NUCLEOTIDE SEQUENCE [LARGE SCALE GENOMIC DNA]</scope>
    <source>
        <strain evidence="1 2">JCM 21831</strain>
    </source>
</reference>
<accession>A0A8E1VXL7</accession>
<dbReference type="EMBL" id="JACJHR010000016">
    <property type="protein sequence ID" value="MBB2500258.1"/>
    <property type="molecule type" value="Genomic_DNA"/>
</dbReference>
<protein>
    <submittedName>
        <fullName evidence="1">Uncharacterized protein</fullName>
    </submittedName>
</protein>
<organism evidence="1 2">
    <name type="scientific">Amycolatopsis echigonensis</name>
    <dbReference type="NCBI Taxonomy" id="2576905"/>
    <lineage>
        <taxon>Bacteria</taxon>
        <taxon>Bacillati</taxon>
        <taxon>Actinomycetota</taxon>
        <taxon>Actinomycetes</taxon>
        <taxon>Pseudonocardiales</taxon>
        <taxon>Pseudonocardiaceae</taxon>
        <taxon>Amycolatopsis</taxon>
    </lineage>
</organism>
<evidence type="ECO:0000313" key="1">
    <source>
        <dbReference type="EMBL" id="MBB2500258.1"/>
    </source>
</evidence>
<evidence type="ECO:0000313" key="2">
    <source>
        <dbReference type="Proteomes" id="UP000550260"/>
    </source>
</evidence>
<gene>
    <name evidence="1" type="ORF">H5411_14130</name>
</gene>
<proteinExistence type="predicted"/>
<dbReference type="Proteomes" id="UP000550260">
    <property type="component" value="Unassembled WGS sequence"/>
</dbReference>
<sequence>MTAPAAPAVSATYLDDLSRVRVSWTGFPSAVDSARVERSTDGIRWSVVRGGDTVPVSRGGGHVDDYEFTAGAENTYRVSGADGGPIIGVDNPGTAATADNDTVTPGLPDDWREGDLLLLFAVARKTGFAPALVVPAGWTTLTDRGDYLLCAKRAAANETAPSVAVTGGASGVDVIAQVMAYRNADLPQTATNIVTGSGQDVALPSVSNPPAGSLNLWAAKKDSEWTSAAPSTVYGPIGSTSSALGSGVAMYWDYTVIGAATPVVPQRTLTVTGGAAAVNVGISYVFGKAPYVLRRTASVTPVLSGAWIKVPQRPSLNRRIVVSDISSITRPSRTATHDVIGRTLPVAISDVQGSRRFTLTVMTESQQQADDVENSLLSGLPMFLQACDPGAVIPTAYVVVGDIDRSKQGHRGRRRFLALPMTEVAAPTPTIYGGTYTYQDVLDGYASYAGVLADVVDYSALVDKISDGEIVVP</sequence>
<comment type="caution">
    <text evidence="1">The sequence shown here is derived from an EMBL/GenBank/DDBJ whole genome shotgun (WGS) entry which is preliminary data.</text>
</comment>